<evidence type="ECO:0000313" key="1">
    <source>
        <dbReference type="EMBL" id="VDL87948.1"/>
    </source>
</evidence>
<protein>
    <submittedName>
        <fullName evidence="1 3">Uncharacterized protein</fullName>
    </submittedName>
</protein>
<dbReference type="WBParaSite" id="SSLN_0000162201-mRNA-1">
    <property type="protein sequence ID" value="SSLN_0000162201-mRNA-1"/>
    <property type="gene ID" value="SSLN_0000162201"/>
</dbReference>
<evidence type="ECO:0000313" key="3">
    <source>
        <dbReference type="WBParaSite" id="SSLN_0000162201-mRNA-1"/>
    </source>
</evidence>
<dbReference type="AlphaFoldDB" id="A0A183SBG5"/>
<evidence type="ECO:0000313" key="2">
    <source>
        <dbReference type="Proteomes" id="UP000275846"/>
    </source>
</evidence>
<dbReference type="PROSITE" id="PS00430">
    <property type="entry name" value="TONB_DEPENDENT_REC_1"/>
    <property type="match status" value="1"/>
</dbReference>
<proteinExistence type="predicted"/>
<dbReference type="InterPro" id="IPR010916">
    <property type="entry name" value="TonB_box_CS"/>
</dbReference>
<dbReference type="EMBL" id="UYSU01003978">
    <property type="protein sequence ID" value="VDL87948.1"/>
    <property type="molecule type" value="Genomic_DNA"/>
</dbReference>
<keyword evidence="2" id="KW-1185">Reference proteome</keyword>
<dbReference type="Proteomes" id="UP000275846">
    <property type="component" value="Unassembled WGS sequence"/>
</dbReference>
<organism evidence="3">
    <name type="scientific">Schistocephalus solidus</name>
    <name type="common">Tapeworm</name>
    <dbReference type="NCBI Taxonomy" id="70667"/>
    <lineage>
        <taxon>Eukaryota</taxon>
        <taxon>Metazoa</taxon>
        <taxon>Spiralia</taxon>
        <taxon>Lophotrochozoa</taxon>
        <taxon>Platyhelminthes</taxon>
        <taxon>Cestoda</taxon>
        <taxon>Eucestoda</taxon>
        <taxon>Diphyllobothriidea</taxon>
        <taxon>Diphyllobothriidae</taxon>
        <taxon>Schistocephalus</taxon>
    </lineage>
</organism>
<name>A0A183SBG5_SCHSO</name>
<reference evidence="1 2" key="2">
    <citation type="submission" date="2018-11" db="EMBL/GenBank/DDBJ databases">
        <authorList>
            <consortium name="Pathogen Informatics"/>
        </authorList>
    </citation>
    <scope>NUCLEOTIDE SEQUENCE [LARGE SCALE GENOMIC DNA]</scope>
    <source>
        <strain evidence="1 2">NST_G2</strain>
    </source>
</reference>
<sequence>MRETLRTSEFLHDFSQPVAIHLVKGFRQIHEGSVEVSPNYLALLLQLASGEDHVDCLLVLSEATLAFREQSLLQASVQTIEENAGDVQQRDSLVVVAELAVPPLLVEVDNGCVFEILRKLPLVPLSVHDPTFTEGILFIEAFPYFPFSPDL</sequence>
<gene>
    <name evidence="1" type="ORF">SSLN_LOCUS1563</name>
</gene>
<reference evidence="3" key="1">
    <citation type="submission" date="2016-06" db="UniProtKB">
        <authorList>
            <consortium name="WormBaseParasite"/>
        </authorList>
    </citation>
    <scope>IDENTIFICATION</scope>
</reference>
<accession>A0A183SBG5</accession>